<keyword evidence="4" id="KW-1185">Reference proteome</keyword>
<comment type="caution">
    <text evidence="3">The sequence shown here is derived from an EMBL/GenBank/DDBJ whole genome shotgun (WGS) entry which is preliminary data.</text>
</comment>
<organism evidence="3 4">
    <name type="scientific">Limosilactobacillus frumenti DSM 13145</name>
    <dbReference type="NCBI Taxonomy" id="1423746"/>
    <lineage>
        <taxon>Bacteria</taxon>
        <taxon>Bacillati</taxon>
        <taxon>Bacillota</taxon>
        <taxon>Bacilli</taxon>
        <taxon>Lactobacillales</taxon>
        <taxon>Lactobacillaceae</taxon>
        <taxon>Limosilactobacillus</taxon>
    </lineage>
</organism>
<dbReference type="GO" id="GO:0016780">
    <property type="term" value="F:phosphotransferase activity, for other substituted phosphate groups"/>
    <property type="evidence" value="ECO:0007669"/>
    <property type="project" value="TreeGrafter"/>
</dbReference>
<evidence type="ECO:0000313" key="3">
    <source>
        <dbReference type="EMBL" id="KRL27196.1"/>
    </source>
</evidence>
<dbReference type="AlphaFoldDB" id="A0A0R1P4T4"/>
<name>A0A0R1P4T4_9LACO</name>
<gene>
    <name evidence="3" type="ORF">FD27_GL000948</name>
</gene>
<accession>A0A0R1P4T4</accession>
<evidence type="ECO:0000256" key="1">
    <source>
        <dbReference type="ARBA" id="ARBA00006464"/>
    </source>
</evidence>
<comment type="similarity">
    <text evidence="1">Belongs to the bacterial sugar transferase family.</text>
</comment>
<dbReference type="RefSeq" id="WP_420814185.1">
    <property type="nucleotide sequence ID" value="NZ_AZER01000016.1"/>
</dbReference>
<feature type="domain" description="Bacterial sugar transferase" evidence="2">
    <location>
        <begin position="1"/>
        <end position="123"/>
    </location>
</feature>
<dbReference type="PANTHER" id="PTHR30576">
    <property type="entry name" value="COLANIC BIOSYNTHESIS UDP-GLUCOSE LIPID CARRIER TRANSFERASE"/>
    <property type="match status" value="1"/>
</dbReference>
<dbReference type="Pfam" id="PF02397">
    <property type="entry name" value="Bac_transf"/>
    <property type="match status" value="1"/>
</dbReference>
<evidence type="ECO:0000259" key="2">
    <source>
        <dbReference type="Pfam" id="PF02397"/>
    </source>
</evidence>
<dbReference type="PATRIC" id="fig|1423746.3.peg.962"/>
<dbReference type="InterPro" id="IPR003362">
    <property type="entry name" value="Bact_transf"/>
</dbReference>
<dbReference type="Proteomes" id="UP000051445">
    <property type="component" value="Unassembled WGS sequence"/>
</dbReference>
<protein>
    <submittedName>
        <fullName evidence="3">Sugar transferase</fullName>
    </submittedName>
</protein>
<sequence>MNKNAPHQMATENFDNPEKYITTVGKVIRKTSLDELPQLFNVLKGDMSIIGPRPLIPAEKDVLAMRDEYGASRILPGITGLAQVHGRDEVTDENKASYDGKYALNISLFLDISIFFKTIFDVIRSRGIHEGKQ</sequence>
<dbReference type="EMBL" id="AZER01000016">
    <property type="protein sequence ID" value="KRL27196.1"/>
    <property type="molecule type" value="Genomic_DNA"/>
</dbReference>
<reference evidence="3 4" key="1">
    <citation type="journal article" date="2015" name="Genome Announc.">
        <title>Expanding the biotechnology potential of lactobacilli through comparative genomics of 213 strains and associated genera.</title>
        <authorList>
            <person name="Sun Z."/>
            <person name="Harris H.M."/>
            <person name="McCann A."/>
            <person name="Guo C."/>
            <person name="Argimon S."/>
            <person name="Zhang W."/>
            <person name="Yang X."/>
            <person name="Jeffery I.B."/>
            <person name="Cooney J.C."/>
            <person name="Kagawa T.F."/>
            <person name="Liu W."/>
            <person name="Song Y."/>
            <person name="Salvetti E."/>
            <person name="Wrobel A."/>
            <person name="Rasinkangas P."/>
            <person name="Parkhill J."/>
            <person name="Rea M.C."/>
            <person name="O'Sullivan O."/>
            <person name="Ritari J."/>
            <person name="Douillard F.P."/>
            <person name="Paul Ross R."/>
            <person name="Yang R."/>
            <person name="Briner A.E."/>
            <person name="Felis G.E."/>
            <person name="de Vos W.M."/>
            <person name="Barrangou R."/>
            <person name="Klaenhammer T.R."/>
            <person name="Caufield P.W."/>
            <person name="Cui Y."/>
            <person name="Zhang H."/>
            <person name="O'Toole P.W."/>
        </authorList>
    </citation>
    <scope>NUCLEOTIDE SEQUENCE [LARGE SCALE GENOMIC DNA]</scope>
    <source>
        <strain evidence="3 4">DSM 13145</strain>
    </source>
</reference>
<dbReference type="PANTHER" id="PTHR30576:SF10">
    <property type="entry name" value="SLL5057 PROTEIN"/>
    <property type="match status" value="1"/>
</dbReference>
<evidence type="ECO:0000313" key="4">
    <source>
        <dbReference type="Proteomes" id="UP000051445"/>
    </source>
</evidence>
<keyword evidence="3" id="KW-0808">Transferase</keyword>
<proteinExistence type="inferred from homology"/>
<dbReference type="STRING" id="1423746.FD27_GL000948"/>